<accession>A0ABD5YTZ2</accession>
<dbReference type="InterPro" id="IPR058476">
    <property type="entry name" value="DUF8162"/>
</dbReference>
<name>A0ABD5YTZ2_9EURY</name>
<dbReference type="Proteomes" id="UP001596417">
    <property type="component" value="Unassembled WGS sequence"/>
</dbReference>
<feature type="transmembrane region" description="Helical" evidence="1">
    <location>
        <begin position="20"/>
        <end position="41"/>
    </location>
</feature>
<gene>
    <name evidence="3" type="ORF">ACFQL7_08970</name>
</gene>
<dbReference type="EMBL" id="JBHTAX010000001">
    <property type="protein sequence ID" value="MFC7189975.1"/>
    <property type="molecule type" value="Genomic_DNA"/>
</dbReference>
<dbReference type="AlphaFoldDB" id="A0ABD5YTZ2"/>
<evidence type="ECO:0000256" key="1">
    <source>
        <dbReference type="SAM" id="Phobius"/>
    </source>
</evidence>
<organism evidence="3 4">
    <name type="scientific">Halocatena marina</name>
    <dbReference type="NCBI Taxonomy" id="2934937"/>
    <lineage>
        <taxon>Archaea</taxon>
        <taxon>Methanobacteriati</taxon>
        <taxon>Methanobacteriota</taxon>
        <taxon>Stenosarchaea group</taxon>
        <taxon>Halobacteria</taxon>
        <taxon>Halobacteriales</taxon>
        <taxon>Natronomonadaceae</taxon>
        <taxon>Halocatena</taxon>
    </lineage>
</organism>
<proteinExistence type="predicted"/>
<dbReference type="GeneID" id="76199543"/>
<evidence type="ECO:0000259" key="2">
    <source>
        <dbReference type="Pfam" id="PF26494"/>
    </source>
</evidence>
<evidence type="ECO:0000313" key="3">
    <source>
        <dbReference type="EMBL" id="MFC7189975.1"/>
    </source>
</evidence>
<protein>
    <recommendedName>
        <fullName evidence="2">DUF8162 domain-containing protein</fullName>
    </recommendedName>
</protein>
<keyword evidence="1" id="KW-0812">Transmembrane</keyword>
<dbReference type="Pfam" id="PF26494">
    <property type="entry name" value="DUF8162"/>
    <property type="match status" value="1"/>
</dbReference>
<comment type="caution">
    <text evidence="3">The sequence shown here is derived from an EMBL/GenBank/DDBJ whole genome shotgun (WGS) entry which is preliminary data.</text>
</comment>
<evidence type="ECO:0000313" key="4">
    <source>
        <dbReference type="Proteomes" id="UP001596417"/>
    </source>
</evidence>
<keyword evidence="4" id="KW-1185">Reference proteome</keyword>
<keyword evidence="1" id="KW-0472">Membrane</keyword>
<feature type="transmembrane region" description="Helical" evidence="1">
    <location>
        <begin position="98"/>
        <end position="126"/>
    </location>
</feature>
<feature type="domain" description="DUF8162" evidence="2">
    <location>
        <begin position="21"/>
        <end position="150"/>
    </location>
</feature>
<sequence length="168" mass="17902">MVVPDVLAFVSLEFIGGALQIGVISLGLGLLASLVLVPFLLNGRLRSLFATVGPTDHWMGNYPIVMTIVGGGEIALFALTVELIAIEYANPATVEQLILSASVAILLGCILVLSLLPLVVFPRLGIDWDKNGYDARTVGLVCGAVLWYHAGTILLSPYTFDWIPSPLL</sequence>
<feature type="transmembrane region" description="Helical" evidence="1">
    <location>
        <begin position="138"/>
        <end position="160"/>
    </location>
</feature>
<keyword evidence="1" id="KW-1133">Transmembrane helix</keyword>
<reference evidence="3 4" key="1">
    <citation type="journal article" date="2019" name="Int. J. Syst. Evol. Microbiol.">
        <title>The Global Catalogue of Microorganisms (GCM) 10K type strain sequencing project: providing services to taxonomists for standard genome sequencing and annotation.</title>
        <authorList>
            <consortium name="The Broad Institute Genomics Platform"/>
            <consortium name="The Broad Institute Genome Sequencing Center for Infectious Disease"/>
            <person name="Wu L."/>
            <person name="Ma J."/>
        </authorList>
    </citation>
    <scope>NUCLEOTIDE SEQUENCE [LARGE SCALE GENOMIC DNA]</scope>
    <source>
        <strain evidence="3 4">RDMS1</strain>
    </source>
</reference>
<feature type="transmembrane region" description="Helical" evidence="1">
    <location>
        <begin position="62"/>
        <end position="86"/>
    </location>
</feature>
<dbReference type="RefSeq" id="WP_264554656.1">
    <property type="nucleotide sequence ID" value="NZ_CP109979.1"/>
</dbReference>